<keyword evidence="2" id="KW-1185">Reference proteome</keyword>
<protein>
    <submittedName>
        <fullName evidence="1">Uncharacterized protein</fullName>
    </submittedName>
</protein>
<dbReference type="Proteomes" id="UP000007431">
    <property type="component" value="Unassembled WGS sequence"/>
</dbReference>
<dbReference type="OMA" id="HTMTSKS"/>
<name>D8PMT2_SCHCM</name>
<dbReference type="eggNOG" id="ENOG502QZS0">
    <property type="taxonomic scope" value="Eukaryota"/>
</dbReference>
<proteinExistence type="predicted"/>
<gene>
    <name evidence="1" type="ORF">SCHCODRAFT_72790</name>
</gene>
<dbReference type="GeneID" id="9597536"/>
<dbReference type="EMBL" id="GL377302">
    <property type="protein sequence ID" value="EFJ03538.1"/>
    <property type="molecule type" value="Genomic_DNA"/>
</dbReference>
<dbReference type="PANTHER" id="PTHR37327">
    <property type="entry name" value="CHROMOSOME 1, WHOLE GENOME SHOTGUN SEQUENCE"/>
    <property type="match status" value="1"/>
</dbReference>
<dbReference type="PANTHER" id="PTHR37327:SF1">
    <property type="entry name" value="MICROTUBULE INTERACTING AND TRANSPORT DOMAIN-CONTAINING PROTEIN"/>
    <property type="match status" value="1"/>
</dbReference>
<dbReference type="OrthoDB" id="2245455at2759"/>
<reference evidence="1 2" key="1">
    <citation type="journal article" date="2010" name="Nat. Biotechnol.">
        <title>Genome sequence of the model mushroom Schizophyllum commune.</title>
        <authorList>
            <person name="Ohm R.A."/>
            <person name="de Jong J.F."/>
            <person name="Lugones L.G."/>
            <person name="Aerts A."/>
            <person name="Kothe E."/>
            <person name="Stajich J.E."/>
            <person name="de Vries R.P."/>
            <person name="Record E."/>
            <person name="Levasseur A."/>
            <person name="Baker S.E."/>
            <person name="Bartholomew K.A."/>
            <person name="Coutinho P.M."/>
            <person name="Erdmann S."/>
            <person name="Fowler T.J."/>
            <person name="Gathman A.C."/>
            <person name="Lombard V."/>
            <person name="Henrissat B."/>
            <person name="Knabe N."/>
            <person name="Kuees U."/>
            <person name="Lilly W.W."/>
            <person name="Lindquist E."/>
            <person name="Lucas S."/>
            <person name="Magnuson J.K."/>
            <person name="Piumi F."/>
            <person name="Raudaskoski M."/>
            <person name="Salamov A."/>
            <person name="Schmutz J."/>
            <person name="Schwarze F.W.M.R."/>
            <person name="vanKuyk P.A."/>
            <person name="Horton J.S."/>
            <person name="Grigoriev I.V."/>
            <person name="Woesten H.A.B."/>
        </authorList>
    </citation>
    <scope>NUCLEOTIDE SEQUENCE [LARGE SCALE GENOMIC DNA]</scope>
    <source>
        <strain evidence="2">H4-8 / FGSC 9210</strain>
    </source>
</reference>
<dbReference type="VEuPathDB" id="FungiDB:SCHCODRAFT_02612917"/>
<evidence type="ECO:0000313" key="1">
    <source>
        <dbReference type="EMBL" id="EFJ03538.1"/>
    </source>
</evidence>
<accession>D8PMT2</accession>
<sequence>MMNLLRATMESATGGYVTRRLHVPQEVWSQGGAKLNNTSEKVRVVAILCSALEDLALQSSEYFGAGNVSSGLAMGIGSITRKEADAWQGKLEEFSAVCDGVVASFGKKLSVGEGFVVKKSTWSDRMTRSFDKLTNNGKTLDSPAAYVQGLRKLFLHVQLLDEHTKAVKAHPVAPAYAAFPIDMRASIEAKLKRCSEFFATVILTFVIRDLAQLLDKYVKRCEKWLEE</sequence>
<evidence type="ECO:0000313" key="2">
    <source>
        <dbReference type="Proteomes" id="UP000007431"/>
    </source>
</evidence>
<dbReference type="InParanoid" id="D8PMT2"/>
<dbReference type="KEGG" id="scm:SCHCO_02612917"/>
<dbReference type="HOGENOM" id="CLU_1204640_0_0_1"/>
<organism evidence="2">
    <name type="scientific">Schizophyllum commune (strain H4-8 / FGSC 9210)</name>
    <name type="common">Split gill fungus</name>
    <dbReference type="NCBI Taxonomy" id="578458"/>
    <lineage>
        <taxon>Eukaryota</taxon>
        <taxon>Fungi</taxon>
        <taxon>Dikarya</taxon>
        <taxon>Basidiomycota</taxon>
        <taxon>Agaricomycotina</taxon>
        <taxon>Agaricomycetes</taxon>
        <taxon>Agaricomycetidae</taxon>
        <taxon>Agaricales</taxon>
        <taxon>Schizophyllaceae</taxon>
        <taxon>Schizophyllum</taxon>
    </lineage>
</organism>
<dbReference type="STRING" id="578458.D8PMT2"/>
<dbReference type="AlphaFoldDB" id="D8PMT2"/>